<evidence type="ECO:0000256" key="3">
    <source>
        <dbReference type="ARBA" id="ARBA00022989"/>
    </source>
</evidence>
<dbReference type="Gene3D" id="1.20.1250.20">
    <property type="entry name" value="MFS general substrate transporter like domains"/>
    <property type="match status" value="1"/>
</dbReference>
<dbReference type="GO" id="GO:0016020">
    <property type="term" value="C:membrane"/>
    <property type="evidence" value="ECO:0007669"/>
    <property type="project" value="UniProtKB-SubCell"/>
</dbReference>
<proteinExistence type="predicted"/>
<evidence type="ECO:0000313" key="8">
    <source>
        <dbReference type="Proteomes" id="UP001519460"/>
    </source>
</evidence>
<dbReference type="PANTHER" id="PTHR24064">
    <property type="entry name" value="SOLUTE CARRIER FAMILY 22 MEMBER"/>
    <property type="match status" value="1"/>
</dbReference>
<gene>
    <name evidence="7" type="ORF">BaRGS_00023415</name>
</gene>
<evidence type="ECO:0000256" key="1">
    <source>
        <dbReference type="ARBA" id="ARBA00004141"/>
    </source>
</evidence>
<name>A0ABD0KE77_9CAEN</name>
<feature type="domain" description="Major facilitator superfamily (MFS) profile" evidence="6">
    <location>
        <begin position="108"/>
        <end position="536"/>
    </location>
</feature>
<evidence type="ECO:0000259" key="6">
    <source>
        <dbReference type="PROSITE" id="PS50850"/>
    </source>
</evidence>
<feature type="transmembrane region" description="Helical" evidence="5">
    <location>
        <begin position="217"/>
        <end position="239"/>
    </location>
</feature>
<comment type="subcellular location">
    <subcellularLocation>
        <location evidence="1">Membrane</location>
        <topology evidence="1">Multi-pass membrane protein</topology>
    </subcellularLocation>
</comment>
<feature type="transmembrane region" description="Helical" evidence="5">
    <location>
        <begin position="419"/>
        <end position="442"/>
    </location>
</feature>
<dbReference type="SUPFAM" id="SSF103473">
    <property type="entry name" value="MFS general substrate transporter"/>
    <property type="match status" value="1"/>
</dbReference>
<keyword evidence="4 5" id="KW-0472">Membrane</keyword>
<sequence length="575" mass="62629">MGKTMEALVDQVGGCGRYQFIMVSLLCVNTGLTAWSVLMMVFGALEPDWWCLDPSIHGDLNSSLRNGGNVSSHGGGWAHGSSDGSLGNLSLSSLLKNASSDDGNSLGATDVLEGTALLGPDDPGFRSCRRGNGSEQTCERIVFASGANTVVSEFQLVCDKSWIPAMITAVQMAGGLLGGIVSGQLGDTIGRKKTLIMMSTLHSLTALTAAFSNTWQMFAVLRVFIGFTYLGINASIFAYLPEFIGTRYRGLIASVPSWGIGTITLSLVVWALRDWRHVQIATGVCAAAYLPAWIFLPESMRWLTVKGHVTKAQRVLNKMARLNGREAPDVAILTDLHQSEEREKKKITFVHIFSTWRMAKISLLMAFSSFSCAVTYYGISFGIKSLSGDFYLNFFLMSLLEIPSPLLTHFLFKRIGRRWTCAAAFFVTSASCLSVIPVYLLVAEETAGRVINGLAMAARMAILLGWNAMTFYITELYPTEVRNLGIGFCGIVISVGNIISPILLFAVIGRLYVFYAIIGVLIAVAALSPLLLRETRDQPLEDTLSLPERKRFNRNPAARGTMSILTPAETEDVEE</sequence>
<comment type="caution">
    <text evidence="7">The sequence shown here is derived from an EMBL/GenBank/DDBJ whole genome shotgun (WGS) entry which is preliminary data.</text>
</comment>
<dbReference type="InterPro" id="IPR036259">
    <property type="entry name" value="MFS_trans_sf"/>
</dbReference>
<feature type="transmembrane region" description="Helical" evidence="5">
    <location>
        <begin position="162"/>
        <end position="182"/>
    </location>
</feature>
<feature type="transmembrane region" description="Helical" evidence="5">
    <location>
        <begin position="361"/>
        <end position="379"/>
    </location>
</feature>
<feature type="transmembrane region" description="Helical" evidence="5">
    <location>
        <begin position="485"/>
        <end position="506"/>
    </location>
</feature>
<feature type="transmembrane region" description="Helical" evidence="5">
    <location>
        <begin position="20"/>
        <end position="45"/>
    </location>
</feature>
<dbReference type="EMBL" id="JACVVK020000196">
    <property type="protein sequence ID" value="KAK7485316.1"/>
    <property type="molecule type" value="Genomic_DNA"/>
</dbReference>
<feature type="transmembrane region" description="Helical" evidence="5">
    <location>
        <begin position="454"/>
        <end position="473"/>
    </location>
</feature>
<organism evidence="7 8">
    <name type="scientific">Batillaria attramentaria</name>
    <dbReference type="NCBI Taxonomy" id="370345"/>
    <lineage>
        <taxon>Eukaryota</taxon>
        <taxon>Metazoa</taxon>
        <taxon>Spiralia</taxon>
        <taxon>Lophotrochozoa</taxon>
        <taxon>Mollusca</taxon>
        <taxon>Gastropoda</taxon>
        <taxon>Caenogastropoda</taxon>
        <taxon>Sorbeoconcha</taxon>
        <taxon>Cerithioidea</taxon>
        <taxon>Batillariidae</taxon>
        <taxon>Batillaria</taxon>
    </lineage>
</organism>
<reference evidence="7 8" key="1">
    <citation type="journal article" date="2023" name="Sci. Data">
        <title>Genome assembly of the Korean intertidal mud-creeper Batillaria attramentaria.</title>
        <authorList>
            <person name="Patra A.K."/>
            <person name="Ho P.T."/>
            <person name="Jun S."/>
            <person name="Lee S.J."/>
            <person name="Kim Y."/>
            <person name="Won Y.J."/>
        </authorList>
    </citation>
    <scope>NUCLEOTIDE SEQUENCE [LARGE SCALE GENOMIC DNA]</scope>
    <source>
        <strain evidence="7">Wonlab-2016</strain>
    </source>
</reference>
<dbReference type="PROSITE" id="PS50850">
    <property type="entry name" value="MFS"/>
    <property type="match status" value="1"/>
</dbReference>
<feature type="transmembrane region" description="Helical" evidence="5">
    <location>
        <begin position="391"/>
        <end position="412"/>
    </location>
</feature>
<dbReference type="AlphaFoldDB" id="A0ABD0KE77"/>
<keyword evidence="8" id="KW-1185">Reference proteome</keyword>
<feature type="transmembrane region" description="Helical" evidence="5">
    <location>
        <begin position="251"/>
        <end position="272"/>
    </location>
</feature>
<dbReference type="Pfam" id="PF00083">
    <property type="entry name" value="Sugar_tr"/>
    <property type="match status" value="1"/>
</dbReference>
<keyword evidence="3 5" id="KW-1133">Transmembrane helix</keyword>
<evidence type="ECO:0000256" key="4">
    <source>
        <dbReference type="ARBA" id="ARBA00023136"/>
    </source>
</evidence>
<protein>
    <recommendedName>
        <fullName evidence="6">Major facilitator superfamily (MFS) profile domain-containing protein</fullName>
    </recommendedName>
</protein>
<keyword evidence="2 5" id="KW-0812">Transmembrane</keyword>
<dbReference type="Proteomes" id="UP001519460">
    <property type="component" value="Unassembled WGS sequence"/>
</dbReference>
<accession>A0ABD0KE77</accession>
<evidence type="ECO:0000256" key="2">
    <source>
        <dbReference type="ARBA" id="ARBA00022692"/>
    </source>
</evidence>
<dbReference type="InterPro" id="IPR020846">
    <property type="entry name" value="MFS_dom"/>
</dbReference>
<evidence type="ECO:0000313" key="7">
    <source>
        <dbReference type="EMBL" id="KAK7485316.1"/>
    </source>
</evidence>
<evidence type="ECO:0000256" key="5">
    <source>
        <dbReference type="SAM" id="Phobius"/>
    </source>
</evidence>
<feature type="transmembrane region" description="Helical" evidence="5">
    <location>
        <begin position="512"/>
        <end position="532"/>
    </location>
</feature>
<dbReference type="InterPro" id="IPR005828">
    <property type="entry name" value="MFS_sugar_transport-like"/>
</dbReference>